<feature type="domain" description="MyTH4" evidence="18">
    <location>
        <begin position="2920"/>
        <end position="3075"/>
    </location>
</feature>
<feature type="region of interest" description="Disordered" evidence="15">
    <location>
        <begin position="2788"/>
        <end position="2818"/>
    </location>
</feature>
<dbReference type="Pfam" id="PF07653">
    <property type="entry name" value="SH3_2"/>
    <property type="match status" value="1"/>
</dbReference>
<feature type="compositionally biased region" description="Pro residues" evidence="15">
    <location>
        <begin position="1802"/>
        <end position="1815"/>
    </location>
</feature>
<dbReference type="InterPro" id="IPR000048">
    <property type="entry name" value="IQ_motif_EF-hand-BS"/>
</dbReference>
<dbReference type="Gene3D" id="1.20.5.190">
    <property type="match status" value="1"/>
</dbReference>
<dbReference type="CDD" id="cd01387">
    <property type="entry name" value="MYSc_Myo15"/>
    <property type="match status" value="1"/>
</dbReference>
<dbReference type="SMART" id="SM00326">
    <property type="entry name" value="SH3"/>
    <property type="match status" value="1"/>
</dbReference>
<feature type="region of interest" description="Disordered" evidence="15">
    <location>
        <begin position="1782"/>
        <end position="1855"/>
    </location>
</feature>
<evidence type="ECO:0000313" key="21">
    <source>
        <dbReference type="Proteomes" id="UP000494165"/>
    </source>
</evidence>
<evidence type="ECO:0000259" key="19">
    <source>
        <dbReference type="PROSITE" id="PS51456"/>
    </source>
</evidence>
<dbReference type="SMART" id="SM00015">
    <property type="entry name" value="IQ"/>
    <property type="match status" value="3"/>
</dbReference>
<dbReference type="Pfam" id="PF00063">
    <property type="entry name" value="Myosin_head"/>
    <property type="match status" value="1"/>
</dbReference>
<dbReference type="InterPro" id="IPR036057">
    <property type="entry name" value="MYSc_Myo15"/>
</dbReference>
<feature type="region of interest" description="Disordered" evidence="15">
    <location>
        <begin position="1352"/>
        <end position="1470"/>
    </location>
</feature>
<dbReference type="FunFam" id="3.40.850.10:FF:000008">
    <property type="entry name" value="Putative unconventional myosin-IXa"/>
    <property type="match status" value="1"/>
</dbReference>
<dbReference type="Gene3D" id="1.25.40.530">
    <property type="entry name" value="MyTH4 domain"/>
    <property type="match status" value="2"/>
</dbReference>
<keyword evidence="10 13" id="KW-0505">Motor protein</keyword>
<dbReference type="GO" id="GO:0071944">
    <property type="term" value="C:cell periphery"/>
    <property type="evidence" value="ECO:0007669"/>
    <property type="project" value="UniProtKB-ARBA"/>
</dbReference>
<evidence type="ECO:0000256" key="8">
    <source>
        <dbReference type="ARBA" id="ARBA00023054"/>
    </source>
</evidence>
<dbReference type="GO" id="GO:0016459">
    <property type="term" value="C:myosin complex"/>
    <property type="evidence" value="ECO:0007669"/>
    <property type="project" value="UniProtKB-KW"/>
</dbReference>
<feature type="region of interest" description="Disordered" evidence="15">
    <location>
        <begin position="2086"/>
        <end position="2192"/>
    </location>
</feature>
<dbReference type="PANTHER" id="PTHR22692:SF26">
    <property type="entry name" value="SH3 DOMAIN-CONTAINING PROTEIN"/>
    <property type="match status" value="1"/>
</dbReference>
<proteinExistence type="inferred from homology"/>
<dbReference type="GO" id="GO:0003774">
    <property type="term" value="F:cytoskeletal motor activity"/>
    <property type="evidence" value="ECO:0007669"/>
    <property type="project" value="UniProtKB-UniRule"/>
</dbReference>
<reference evidence="20 21" key="1">
    <citation type="submission" date="2020-04" db="EMBL/GenBank/DDBJ databases">
        <authorList>
            <person name="Alioto T."/>
            <person name="Alioto T."/>
            <person name="Gomez Garrido J."/>
        </authorList>
    </citation>
    <scope>NUCLEOTIDE SEQUENCE [LARGE SCALE GENOMIC DNA]</scope>
</reference>
<keyword evidence="9 13" id="KW-0518">Myosin</keyword>
<feature type="compositionally biased region" description="Polar residues" evidence="15">
    <location>
        <begin position="2582"/>
        <end position="2593"/>
    </location>
</feature>
<feature type="compositionally biased region" description="Basic and acidic residues" evidence="15">
    <location>
        <begin position="2169"/>
        <end position="2189"/>
    </location>
</feature>
<dbReference type="PROSITE" id="PS50096">
    <property type="entry name" value="IQ"/>
    <property type="match status" value="3"/>
</dbReference>
<dbReference type="InterPro" id="IPR019748">
    <property type="entry name" value="FERM_central"/>
</dbReference>
<dbReference type="GO" id="GO:0009887">
    <property type="term" value="P:animal organ morphogenesis"/>
    <property type="evidence" value="ECO:0007669"/>
    <property type="project" value="UniProtKB-ARBA"/>
</dbReference>
<dbReference type="Proteomes" id="UP000494165">
    <property type="component" value="Unassembled WGS sequence"/>
</dbReference>
<dbReference type="Pfam" id="PF00612">
    <property type="entry name" value="IQ"/>
    <property type="match status" value="2"/>
</dbReference>
<dbReference type="Gene3D" id="1.20.120.720">
    <property type="entry name" value="Myosin VI head, motor domain, U50 subdomain"/>
    <property type="match status" value="1"/>
</dbReference>
<dbReference type="Gene3D" id="1.10.10.820">
    <property type="match status" value="1"/>
</dbReference>
<feature type="domain" description="MyTH4" evidence="18">
    <location>
        <begin position="919"/>
        <end position="1068"/>
    </location>
</feature>
<dbReference type="InterPro" id="IPR000857">
    <property type="entry name" value="MyTH4_dom"/>
</dbReference>
<dbReference type="CDD" id="cd14473">
    <property type="entry name" value="FERM_B-lobe"/>
    <property type="match status" value="1"/>
</dbReference>
<dbReference type="PROSITE" id="PS50057">
    <property type="entry name" value="FERM_3"/>
    <property type="match status" value="1"/>
</dbReference>
<gene>
    <name evidence="20" type="ORF">CLODIP_2_CD14297</name>
</gene>
<feature type="compositionally biased region" description="Basic and acidic residues" evidence="15">
    <location>
        <begin position="2788"/>
        <end position="2798"/>
    </location>
</feature>
<dbReference type="OrthoDB" id="8182952at2759"/>
<dbReference type="Gene3D" id="6.20.240.20">
    <property type="match status" value="1"/>
</dbReference>
<feature type="region of interest" description="Disordered" evidence="15">
    <location>
        <begin position="1179"/>
        <end position="1237"/>
    </location>
</feature>
<evidence type="ECO:0000259" key="18">
    <source>
        <dbReference type="PROSITE" id="PS51016"/>
    </source>
</evidence>
<evidence type="ECO:0000256" key="11">
    <source>
        <dbReference type="ARBA" id="ARBA00023203"/>
    </source>
</evidence>
<comment type="similarity">
    <text evidence="2 13">Belongs to the TRAFAC class myosin-kinesin ATPase superfamily. Myosin family.</text>
</comment>
<dbReference type="PROSITE" id="PS51016">
    <property type="entry name" value="MYTH4"/>
    <property type="match status" value="2"/>
</dbReference>
<keyword evidence="5" id="KW-0677">Repeat</keyword>
<dbReference type="InterPro" id="IPR051567">
    <property type="entry name" value="Unconventional_Myosin_ATPase"/>
</dbReference>
<evidence type="ECO:0000256" key="14">
    <source>
        <dbReference type="SAM" id="Coils"/>
    </source>
</evidence>
<feature type="compositionally biased region" description="Pro residues" evidence="15">
    <location>
        <begin position="1883"/>
        <end position="1893"/>
    </location>
</feature>
<dbReference type="SMART" id="SM00139">
    <property type="entry name" value="MyTH4"/>
    <property type="match status" value="2"/>
</dbReference>
<dbReference type="Gene3D" id="2.30.30.40">
    <property type="entry name" value="SH3 Domains"/>
    <property type="match status" value="1"/>
</dbReference>
<dbReference type="InterPro" id="IPR019749">
    <property type="entry name" value="Band_41_domain"/>
</dbReference>
<dbReference type="Pfam" id="PF26570">
    <property type="entry name" value="MYO15"/>
    <property type="match status" value="1"/>
</dbReference>
<dbReference type="InterPro" id="IPR041795">
    <property type="entry name" value="MyoXV_FERM_C"/>
</dbReference>
<feature type="coiled-coil region" evidence="14">
    <location>
        <begin position="815"/>
        <end position="844"/>
    </location>
</feature>
<keyword evidence="4" id="KW-0963">Cytoplasm</keyword>
<evidence type="ECO:0000259" key="17">
    <source>
        <dbReference type="PROSITE" id="PS50057"/>
    </source>
</evidence>
<dbReference type="SMART" id="SM00242">
    <property type="entry name" value="MYSc"/>
    <property type="match status" value="1"/>
</dbReference>
<comment type="caution">
    <text evidence="20">The sequence shown here is derived from an EMBL/GenBank/DDBJ whole genome shotgun (WGS) entry which is preliminary data.</text>
</comment>
<dbReference type="CDD" id="cd23767">
    <property type="entry name" value="IQCD"/>
    <property type="match status" value="1"/>
</dbReference>
<feature type="compositionally biased region" description="Basic and acidic residues" evidence="15">
    <location>
        <begin position="1205"/>
        <end position="1215"/>
    </location>
</feature>
<dbReference type="InterPro" id="IPR002404">
    <property type="entry name" value="IRS_PTB"/>
</dbReference>
<dbReference type="InterPro" id="IPR011993">
    <property type="entry name" value="PH-like_dom_sf"/>
</dbReference>
<evidence type="ECO:0000256" key="12">
    <source>
        <dbReference type="PROSITE-ProRule" id="PRU00192"/>
    </source>
</evidence>
<dbReference type="GO" id="GO:0005524">
    <property type="term" value="F:ATP binding"/>
    <property type="evidence" value="ECO:0007669"/>
    <property type="project" value="UniProtKB-UniRule"/>
</dbReference>
<feature type="domain" description="FERM" evidence="17">
    <location>
        <begin position="3080"/>
        <end position="3387"/>
    </location>
</feature>
<keyword evidence="7 13" id="KW-0067">ATP-binding</keyword>
<feature type="region of interest" description="Disordered" evidence="15">
    <location>
        <begin position="2629"/>
        <end position="2675"/>
    </location>
</feature>
<dbReference type="SUPFAM" id="SSF52540">
    <property type="entry name" value="P-loop containing nucleoside triphosphate hydrolases"/>
    <property type="match status" value="1"/>
</dbReference>
<dbReference type="InterPro" id="IPR036028">
    <property type="entry name" value="SH3-like_dom_sf"/>
</dbReference>
<dbReference type="FunFam" id="1.10.10.820:FF:000001">
    <property type="entry name" value="Myosin heavy chain"/>
    <property type="match status" value="1"/>
</dbReference>
<dbReference type="InterPro" id="IPR001452">
    <property type="entry name" value="SH3_domain"/>
</dbReference>
<dbReference type="InterPro" id="IPR036961">
    <property type="entry name" value="Kinesin_motor_dom_sf"/>
</dbReference>
<accession>A0A8S1BUG3</accession>
<keyword evidence="21" id="KW-1185">Reference proteome</keyword>
<feature type="compositionally biased region" description="Basic and acidic residues" evidence="15">
    <location>
        <begin position="2087"/>
        <end position="2096"/>
    </location>
</feature>
<name>A0A8S1BUG3_9INSE</name>
<evidence type="ECO:0000256" key="1">
    <source>
        <dbReference type="ARBA" id="ARBA00004496"/>
    </source>
</evidence>
<dbReference type="GO" id="GO:0030182">
    <property type="term" value="P:neuron differentiation"/>
    <property type="evidence" value="ECO:0007669"/>
    <property type="project" value="UniProtKB-ARBA"/>
</dbReference>
<evidence type="ECO:0000256" key="6">
    <source>
        <dbReference type="ARBA" id="ARBA00022741"/>
    </source>
</evidence>
<feature type="compositionally biased region" description="Basic residues" evidence="15">
    <location>
        <begin position="1440"/>
        <end position="1455"/>
    </location>
</feature>
<feature type="region of interest" description="Disordered" evidence="15">
    <location>
        <begin position="1975"/>
        <end position="1994"/>
    </location>
</feature>
<dbReference type="GO" id="GO:0003779">
    <property type="term" value="F:actin binding"/>
    <property type="evidence" value="ECO:0007669"/>
    <property type="project" value="UniProtKB-KW"/>
</dbReference>
<keyword evidence="8 14" id="KW-0175">Coiled coil</keyword>
<dbReference type="PROSITE" id="PS50002">
    <property type="entry name" value="SH3"/>
    <property type="match status" value="1"/>
</dbReference>
<feature type="domain" description="Myosin motor" evidence="19">
    <location>
        <begin position="63"/>
        <end position="742"/>
    </location>
</feature>
<evidence type="ECO:0000256" key="5">
    <source>
        <dbReference type="ARBA" id="ARBA00022737"/>
    </source>
</evidence>
<dbReference type="Pfam" id="PF00784">
    <property type="entry name" value="MyTH4"/>
    <property type="match status" value="2"/>
</dbReference>
<feature type="region of interest" description="Disordered" evidence="15">
    <location>
        <begin position="2572"/>
        <end position="2596"/>
    </location>
</feature>
<protein>
    <recommendedName>
        <fullName evidence="22">Myosin motor domain-containing protein</fullName>
    </recommendedName>
</protein>
<dbReference type="PRINTS" id="PR00193">
    <property type="entry name" value="MYOSINHEAVY"/>
</dbReference>
<dbReference type="Gene3D" id="2.30.29.30">
    <property type="entry name" value="Pleckstrin-homology domain (PH domain)/Phosphotyrosine-binding domain (PTB)"/>
    <property type="match status" value="2"/>
</dbReference>
<dbReference type="InterPro" id="IPR027417">
    <property type="entry name" value="P-loop_NTPase"/>
</dbReference>
<dbReference type="SUPFAM" id="SSF50729">
    <property type="entry name" value="PH domain-like"/>
    <property type="match status" value="1"/>
</dbReference>
<dbReference type="CDD" id="cd13201">
    <property type="entry name" value="FERM_C_MyoXV"/>
    <property type="match status" value="1"/>
</dbReference>
<evidence type="ECO:0000256" key="3">
    <source>
        <dbReference type="ARBA" id="ARBA00022443"/>
    </source>
</evidence>
<feature type="domain" description="SH3" evidence="16">
    <location>
        <begin position="2419"/>
        <end position="2481"/>
    </location>
</feature>
<comment type="subcellular location">
    <subcellularLocation>
        <location evidence="1">Cytoplasm</location>
    </subcellularLocation>
</comment>
<keyword evidence="3 12" id="KW-0728">SH3 domain</keyword>
<dbReference type="InterPro" id="IPR059004">
    <property type="entry name" value="MYO15"/>
</dbReference>
<dbReference type="FunFam" id="1.20.58.530:FF:000005">
    <property type="entry name" value="unconventional myosin-IXa isoform X1"/>
    <property type="match status" value="1"/>
</dbReference>
<dbReference type="InterPro" id="IPR038185">
    <property type="entry name" value="MyTH4_dom_sf"/>
</dbReference>
<dbReference type="EMBL" id="CADEPI010000009">
    <property type="protein sequence ID" value="CAB3362578.1"/>
    <property type="molecule type" value="Genomic_DNA"/>
</dbReference>
<feature type="region of interest" description="Disordered" evidence="15">
    <location>
        <begin position="1870"/>
        <end position="1905"/>
    </location>
</feature>
<evidence type="ECO:0000256" key="4">
    <source>
        <dbReference type="ARBA" id="ARBA00022490"/>
    </source>
</evidence>
<evidence type="ECO:0000256" key="7">
    <source>
        <dbReference type="ARBA" id="ARBA00022840"/>
    </source>
</evidence>
<dbReference type="SMART" id="SM00295">
    <property type="entry name" value="B41"/>
    <property type="match status" value="1"/>
</dbReference>
<evidence type="ECO:0000256" key="10">
    <source>
        <dbReference type="ARBA" id="ARBA00023175"/>
    </source>
</evidence>
<dbReference type="InterPro" id="IPR001609">
    <property type="entry name" value="Myosin_head_motor_dom-like"/>
</dbReference>
<evidence type="ECO:0000256" key="15">
    <source>
        <dbReference type="SAM" id="MobiDB-lite"/>
    </source>
</evidence>
<feature type="compositionally biased region" description="Low complexity" evidence="15">
    <location>
        <begin position="2631"/>
        <end position="2640"/>
    </location>
</feature>
<evidence type="ECO:0000256" key="9">
    <source>
        <dbReference type="ARBA" id="ARBA00023123"/>
    </source>
</evidence>
<sequence length="3405" mass="384575">MEFEKGDLVWFDPGIGYVLPGEVLEYHRAGQVVTVQALIAGKPQVFTLTSLNGVKKRQDLGLTGLDDMIQLSDLNEASLLWNLKIRYDKELIYTYTGSILVAVNPYKMFDIYGLDMVKKYEGQIMGTLPPHLFAVGSCAYSRMSKDSESQVVVISGESGSGKTESTKLVMQYLAAVNKATSNLITEQILEASPLLESFGNAKTVKNDNSSRFGKYLDVHFKQGVIVGAKITEYLLEKSRIVTQAQDERNYHIFYEMLKGLNAEEKEKYGLLTAEKYFYLNQGGSCEIDGKNDLEDFQSLLSAMQVLGLNSDEQDTIFRILASVLHLGNVYFHRKQLKHGQEGVEIGSDAEIRWAGHLLQLNVDGIKRSLTMKITEARNERLFTPLSIDQALDARDAFAKSLYSTLFSWLVARINQIVCKGGKRTAISILDIFGFEDFKENSFEQLCINYANENLQFYFNKHIFKLEQQEYAKEKIEWQTITYTDNLPVIHLIAKKPVGILHLLDDESNFPKATDISFLEKCHYNHALNELYSRPRMSSMEFGIRHYAGQVWYNVEGFLDKNRDTLRQDVVELLIGSKIPMVSKMFQSLRNYQETTKTLNKANGRFVTMKPRTPTVAARFHDSLQQLLESMSKCNPWFVRCIKPNNEKAAMKFDMPVVLEQLRYTGMLETIRIRKTGYPVRLRFGQFVERYRYLLGPTALPKGTPLREVCRAILDREPENYQLGTHRVFLRETLERRLEEERARVLGTAVLKIQKNVRSYLARRKFQQQKRAAVTVQTAYRGYAARKNFRLKRKVALKAQANYKMKKERKRFTEMKAELKRRAEVEKMARERAKSKAHKEEQERTSRAVAGVNHLEIPAELAFIFSKLDDWQPIHSERNLVKVVGALPSRSDRYYLPHDIDQHAFTKFTNIYFKSHVWGMKREPIKTPFLAKNKDIDYQDSLAIFKLILRFMNDNNLSPKKEQALGDYIVNKGLISDKMRDEILCQLCNQTWKNENEANNERGWLLMANCLSCFPPSKTFYKYLLKYVSDSAYNGYKAACQRKLLQSARAECQLARAYPPCLLEWRANRKRVNMSLECQFPDGEVRSTPVESWTTGEELAGLVIRDRGIAECHGWTVSCHSEDDNEGEVREMCGFDYVLDLVSEMELAPAFPVVKNYFLVSGKKGKRMPQFSSMGALTVDIDDHSPRRPANPPPEPPVTKQISRKMSHEVISEKWADSQQPGRTRSQSRDHTNDIGLSRKSALNDRYFEEKTRSRSLDNLLGDEAVPTRKLQNLGLSQSKLNDRYRSIEKLEVPVMVHNQEYMTRNEVEEALESISQRGVSKMNDDVPKSQWSKFGLSGSNLNDRYFKENHADAQSELDSEFSTPNIQPEFLDRGRPRRPPSVDNSVNKRRVSASDFDNYRDKNNFNTGSTHDGQLARHDGSSTSQLPSNGHDDFDFGHGRLGRGHPRFIKSHNAAKRTPGSHSSRNYLEKSEYSVKSSALSDTSEAPSLASHVRRVRVPSQASDVDQFLDDLFMPVLDGNLDELSDARSLAASLKGGGQKGQGGQVECGHEEEVDHEVASITQSLSRTRRGICAASSQAEAVNSESVDDYIQGLLAPVSLNGSLKKLSSATTLADTIKGGGDSIGGLETSSSQSQAKGFGFTPIPGMTSPTPMGMMSGMMSPTQMMMPTIPVYTPTAQAAFMTPGGLSTSAGSPTFFSTPMGGEQASIPTPFSATPGQQQPFVPVPIYNMQGLNLPFNQMDPGQVAAYQQNLQRAFLQSAMAQNMQIQHQLMAQNQALQQMLQVQASPSTSSGPVQGGAPEMTPPPPPPQFPPPLSSGAAQPQRSAPQQSSNLFTPVSSKESGVPRKSSAKGTSQHAAFGNVLTELKNRKVSQDSVGKQNQAIPPPPPMPPAPENCDPSGSRPFVDVYGRAKTVRIGKWRWPPPKESVDQNPDSFMEFKIRQHHRKSAQHQHPIDLGDNGMGYDRNDSVEWEEFEVEGQPTPKETTPVKKNSVEHKTDVSGFKAFEIGPRKTTPGSIGKLRISSEMRQKLEMVTANHSMRSTTKPEKPSLLPMKEQRAVKKLEDNRKLLLEQQLAGRWDTVDSVEAVTKDMSRGQDKTPTGRFEDNRRPAPPPPPVTPHFMEQSIPQHHPPSRSSSFYSSNTNQVPEPKSPPPPIQPIKSDSYQMQQRVQERRSSVSTHHTDKADRIEIEESSEFLQPVDSSTPVSIDREFARSLENIKTKLYSANSANHFTYNRVNWKLHIRKEVFSPNEVLSNPLALHLVFCQVVQDALSLACIRISREERNKMRKMLDSYGITLSNLHSPHHKVTIKKNIVDIAKDWPTYFARIFPITGSHQNPDVKHLAVSHSGIRLIRREKSIPNDYLQVLDTFNFDEVAETSTVKGNALQIILTSGTRFVFYTHRAIQIRNMIERYMVEIDKEQHEFVRAVNDHPTRDSSLLAFKKGDLIKVVNKDQYIQKGWLYGSMNGRSGVFPCDLVEVLGRNEAMIVPGGIAAVAARLTIGRLVSGVPSLGSECREHLCVWWFDCDVMPTDESVVRRVAPPSKRLSTLFRLIHASNGLRGLKLIAEETNRELMEERDEADTRQQMQDNMQSNWKHLPDTLRRKLKHRESILAEFHADDEGQMRGRTISTDSLLSSSSGGSEVASLPPPADEESADSGTDGHAPASIASSDDEQQNRVVEECVRLDVIVSDGAYEDVEAPKRQASTPPPAPEAAYSQVIKIKLKQPSDNASVKSGELAIRLLTEEKIEAAEAADDEQAGTSDTLKDIQQTLQMLEEKVRMYETRLAVEHPEHDTDEKQRQQQKQVESIPQGEHDGWTRGMHPQVQVPVANKEYSAPPSGRMSREGRSNSVVHDGKHSLLQFAMLHFRNSPEKFEMLKTADGSISGSLKVIESIKNNKKSKKKSKDNTSDWTWKEQVDMVKFSAEPPKQSLLRLESGELSDLAIECFSSIMCYMGDLPMPPEVTEVKCVYTILMHCHKHESLRDEVYCQIMKQTTNNKSPNPDSCQRGWRLFSIIAAYFTCSPTLKQYLFKYLETSAYDKRRAYHGTATVCLQNLRKTFKYGGRKNVPSVEEITAISAGRNSKRQIYRLPGGTERVINTKSTTVVQDIIEEICTVIGVPSGPETEEFSLYCIVEGDSFTMPLAREEYVLDVTTELHKNQQVFYLIFCRSVWFYQMRLESALYVEVVFNQVAPDYLEGLLLVMPGEQLDQELVYDIAKVAALLHRAADLSHLPTMKETKFLLPRPALGVRDLKPAQWVNMVQASWHEVEPLTVSQAKAQVLELLSKWPLFGSSFFAVKRVSDPKERSDHILALNRHGVHFLDLMTHETLMHYPFSEVISTRKVKSEDGILYLDMKCGNLMQQRITRLQTDQAHEISRLIRQYISMEQRLRGGLDQPHDLPADISLNSR</sequence>
<feature type="region of interest" description="Actin-binding" evidence="13">
    <location>
        <begin position="623"/>
        <end position="645"/>
    </location>
</feature>
<keyword evidence="11 13" id="KW-0009">Actin-binding</keyword>
<evidence type="ECO:0000259" key="16">
    <source>
        <dbReference type="PROSITE" id="PS50002"/>
    </source>
</evidence>
<dbReference type="PROSITE" id="PS51456">
    <property type="entry name" value="MYOSIN_MOTOR"/>
    <property type="match status" value="1"/>
</dbReference>
<evidence type="ECO:0008006" key="22">
    <source>
        <dbReference type="Google" id="ProtNLM"/>
    </source>
</evidence>
<dbReference type="Gene3D" id="3.40.850.10">
    <property type="entry name" value="Kinesin motor domain"/>
    <property type="match status" value="1"/>
</dbReference>
<dbReference type="InterPro" id="IPR000299">
    <property type="entry name" value="FERM_domain"/>
</dbReference>
<dbReference type="Gene3D" id="1.20.58.530">
    <property type="match status" value="1"/>
</dbReference>
<feature type="binding site" evidence="13">
    <location>
        <begin position="156"/>
        <end position="163"/>
    </location>
    <ligand>
        <name>ATP</name>
        <dbReference type="ChEBI" id="CHEBI:30616"/>
    </ligand>
</feature>
<organism evidence="20 21">
    <name type="scientific">Cloeon dipterum</name>
    <dbReference type="NCBI Taxonomy" id="197152"/>
    <lineage>
        <taxon>Eukaryota</taxon>
        <taxon>Metazoa</taxon>
        <taxon>Ecdysozoa</taxon>
        <taxon>Arthropoda</taxon>
        <taxon>Hexapoda</taxon>
        <taxon>Insecta</taxon>
        <taxon>Pterygota</taxon>
        <taxon>Palaeoptera</taxon>
        <taxon>Ephemeroptera</taxon>
        <taxon>Pisciforma</taxon>
        <taxon>Baetidae</taxon>
        <taxon>Cloeon</taxon>
    </lineage>
</organism>
<feature type="compositionally biased region" description="Polar residues" evidence="15">
    <location>
        <begin position="1832"/>
        <end position="1841"/>
    </location>
</feature>
<dbReference type="PANTHER" id="PTHR22692">
    <property type="entry name" value="MYOSIN VII, XV"/>
    <property type="match status" value="1"/>
</dbReference>
<dbReference type="GO" id="GO:0120025">
    <property type="term" value="C:plasma membrane bounded cell projection"/>
    <property type="evidence" value="ECO:0007669"/>
    <property type="project" value="UniProtKB-ARBA"/>
</dbReference>
<evidence type="ECO:0000256" key="2">
    <source>
        <dbReference type="ARBA" id="ARBA00008314"/>
    </source>
</evidence>
<keyword evidence="6 13" id="KW-0547">Nucleotide-binding</keyword>
<feature type="compositionally biased region" description="Polar residues" evidence="15">
    <location>
        <begin position="1873"/>
        <end position="1882"/>
    </location>
</feature>
<feature type="compositionally biased region" description="Low complexity" evidence="15">
    <location>
        <begin position="1816"/>
        <end position="1831"/>
    </location>
</feature>
<evidence type="ECO:0000256" key="13">
    <source>
        <dbReference type="PROSITE-ProRule" id="PRU00782"/>
    </source>
</evidence>
<dbReference type="SUPFAM" id="SSF50044">
    <property type="entry name" value="SH3-domain"/>
    <property type="match status" value="1"/>
</dbReference>
<dbReference type="GO" id="GO:0009888">
    <property type="term" value="P:tissue development"/>
    <property type="evidence" value="ECO:0007669"/>
    <property type="project" value="UniProtKB-ARBA"/>
</dbReference>
<dbReference type="Pfam" id="PF02174">
    <property type="entry name" value="IRS"/>
    <property type="match status" value="1"/>
</dbReference>
<dbReference type="GO" id="GO:0005737">
    <property type="term" value="C:cytoplasm"/>
    <property type="evidence" value="ECO:0007669"/>
    <property type="project" value="UniProtKB-SubCell"/>
</dbReference>
<evidence type="ECO:0000313" key="20">
    <source>
        <dbReference type="EMBL" id="CAB3362578.1"/>
    </source>
</evidence>